<evidence type="ECO:0000256" key="11">
    <source>
        <dbReference type="ARBA" id="ARBA00023136"/>
    </source>
</evidence>
<keyword evidence="4 12" id="KW-0813">Transport</keyword>
<comment type="subcellular location">
    <subcellularLocation>
        <location evidence="1 12">Mitochondrion membrane</location>
        <topology evidence="1 12">Single-pass membrane protein</topology>
    </subcellularLocation>
</comment>
<dbReference type="RefSeq" id="YP_009671882.1">
    <property type="nucleotide sequence ID" value="NC_043831.1"/>
</dbReference>
<dbReference type="GO" id="GO:0045259">
    <property type="term" value="C:proton-transporting ATP synthase complex"/>
    <property type="evidence" value="ECO:0007669"/>
    <property type="project" value="UniProtKB-KW"/>
</dbReference>
<evidence type="ECO:0000256" key="9">
    <source>
        <dbReference type="ARBA" id="ARBA00023065"/>
    </source>
</evidence>
<dbReference type="EMBL" id="MH234568">
    <property type="protein sequence ID" value="QCX31742.1"/>
    <property type="molecule type" value="Genomic_DNA"/>
</dbReference>
<feature type="transmembrane region" description="Helical" evidence="13">
    <location>
        <begin position="6"/>
        <end position="29"/>
    </location>
</feature>
<dbReference type="InterPro" id="IPR001421">
    <property type="entry name" value="ATP8_metazoa"/>
</dbReference>
<gene>
    <name evidence="14" type="primary">atp8</name>
</gene>
<keyword evidence="10 12" id="KW-0496">Mitochondrion</keyword>
<dbReference type="GO" id="GO:0031966">
    <property type="term" value="C:mitochondrial membrane"/>
    <property type="evidence" value="ECO:0007669"/>
    <property type="project" value="UniProtKB-SubCell"/>
</dbReference>
<keyword evidence="6 12" id="KW-0812">Transmembrane</keyword>
<evidence type="ECO:0000256" key="2">
    <source>
        <dbReference type="ARBA" id="ARBA00008892"/>
    </source>
</evidence>
<evidence type="ECO:0000256" key="13">
    <source>
        <dbReference type="SAM" id="Phobius"/>
    </source>
</evidence>
<sequence length="52" mass="6293">MPQMAPLMWLYLLLFFILCFIVFIIMNYFSSIPPKMDTSPLQHHTTAKTWKW</sequence>
<evidence type="ECO:0000313" key="14">
    <source>
        <dbReference type="EMBL" id="QCX31742.1"/>
    </source>
</evidence>
<evidence type="ECO:0000256" key="7">
    <source>
        <dbReference type="ARBA" id="ARBA00022781"/>
    </source>
</evidence>
<keyword evidence="9 12" id="KW-0406">Ion transport</keyword>
<accession>A0A4Y5QJQ7</accession>
<evidence type="ECO:0000256" key="12">
    <source>
        <dbReference type="RuleBase" id="RU003661"/>
    </source>
</evidence>
<organism evidence="14">
    <name type="scientific">Axianassa australis</name>
    <dbReference type="NCBI Taxonomy" id="576642"/>
    <lineage>
        <taxon>Eukaryota</taxon>
        <taxon>Metazoa</taxon>
        <taxon>Ecdysozoa</taxon>
        <taxon>Arthropoda</taxon>
        <taxon>Crustacea</taxon>
        <taxon>Multicrustacea</taxon>
        <taxon>Malacostraca</taxon>
        <taxon>Eumalacostraca</taxon>
        <taxon>Eucarida</taxon>
        <taxon>Decapoda</taxon>
        <taxon>Pleocyemata</taxon>
        <taxon>Gebiidea</taxon>
        <taxon>Axianassidae</taxon>
        <taxon>Axianassa</taxon>
    </lineage>
</organism>
<keyword evidence="11 13" id="KW-0472">Membrane</keyword>
<evidence type="ECO:0000256" key="3">
    <source>
        <dbReference type="ARBA" id="ARBA00011291"/>
    </source>
</evidence>
<reference evidence="14" key="1">
    <citation type="submission" date="2018-04" db="EMBL/GenBank/DDBJ databases">
        <title>Complete mitochondrial genome of Axianassa australis.</title>
        <authorList>
            <person name="Tan M.H."/>
            <person name="Gan H.M."/>
            <person name="Lee Y.P."/>
            <person name="Austin C.M."/>
        </authorList>
    </citation>
    <scope>NUCLEOTIDE SEQUENCE</scope>
</reference>
<dbReference type="GO" id="GO:0015986">
    <property type="term" value="P:proton motive force-driven ATP synthesis"/>
    <property type="evidence" value="ECO:0007669"/>
    <property type="project" value="InterPro"/>
</dbReference>
<evidence type="ECO:0000256" key="1">
    <source>
        <dbReference type="ARBA" id="ARBA00004304"/>
    </source>
</evidence>
<evidence type="ECO:0000256" key="8">
    <source>
        <dbReference type="ARBA" id="ARBA00022989"/>
    </source>
</evidence>
<protein>
    <recommendedName>
        <fullName evidence="12">ATP synthase complex subunit 8</fullName>
    </recommendedName>
</protein>
<proteinExistence type="inferred from homology"/>
<dbReference type="AlphaFoldDB" id="A0A4Y5QJQ7"/>
<keyword evidence="8 13" id="KW-1133">Transmembrane helix</keyword>
<evidence type="ECO:0000256" key="5">
    <source>
        <dbReference type="ARBA" id="ARBA00022547"/>
    </source>
</evidence>
<keyword evidence="5 12" id="KW-0138">CF(0)</keyword>
<keyword evidence="7 12" id="KW-0375">Hydrogen ion transport</keyword>
<geneLocation type="mitochondrion" evidence="14"/>
<evidence type="ECO:0000256" key="4">
    <source>
        <dbReference type="ARBA" id="ARBA00022448"/>
    </source>
</evidence>
<dbReference type="Pfam" id="PF00895">
    <property type="entry name" value="ATP-synt_8"/>
    <property type="match status" value="1"/>
</dbReference>
<comment type="subunit">
    <text evidence="3">F-type ATPases have 2 components, CF(1) - the catalytic core - and CF(0) - the membrane proton channel.</text>
</comment>
<name>A0A4Y5QJQ7_9EUCA</name>
<dbReference type="GeneID" id="40879392"/>
<evidence type="ECO:0000256" key="6">
    <source>
        <dbReference type="ARBA" id="ARBA00022692"/>
    </source>
</evidence>
<comment type="similarity">
    <text evidence="2 12">Belongs to the ATPase protein 8 family.</text>
</comment>
<dbReference type="GO" id="GO:0015078">
    <property type="term" value="F:proton transmembrane transporter activity"/>
    <property type="evidence" value="ECO:0007669"/>
    <property type="project" value="InterPro"/>
</dbReference>
<evidence type="ECO:0000256" key="10">
    <source>
        <dbReference type="ARBA" id="ARBA00023128"/>
    </source>
</evidence>